<comment type="caution">
    <text evidence="4">The sequence shown here is derived from an EMBL/GenBank/DDBJ whole genome shotgun (WGS) entry which is preliminary data.</text>
</comment>
<protein>
    <submittedName>
        <fullName evidence="4">Subunit of Golgi family mannosyltransferase complex</fullName>
    </submittedName>
</protein>
<dbReference type="FunFam" id="3.90.550.10:FF:000149">
    <property type="entry name" value="Alpha-1,6-mannosyltransferase subunit"/>
    <property type="match status" value="1"/>
</dbReference>
<accession>A0A5M3YZA2</accession>
<dbReference type="EMBL" id="BLJY01000001">
    <property type="protein sequence ID" value="GFF11974.1"/>
    <property type="molecule type" value="Genomic_DNA"/>
</dbReference>
<name>A0A5M3YZA2_ASPTE</name>
<dbReference type="Gene3D" id="3.90.550.10">
    <property type="entry name" value="Spore Coat Polysaccharide Biosynthesis Protein SpsA, Chain A"/>
    <property type="match status" value="1"/>
</dbReference>
<evidence type="ECO:0000313" key="5">
    <source>
        <dbReference type="Proteomes" id="UP000452235"/>
    </source>
</evidence>
<dbReference type="InterPro" id="IPR029044">
    <property type="entry name" value="Nucleotide-diphossugar_trans"/>
</dbReference>
<keyword evidence="2 4" id="KW-0328">Glycosyltransferase</keyword>
<dbReference type="AlphaFoldDB" id="A0A5M3YZA2"/>
<dbReference type="Proteomes" id="UP000452235">
    <property type="component" value="Unassembled WGS sequence"/>
</dbReference>
<dbReference type="GO" id="GO:0000136">
    <property type="term" value="C:mannan polymerase complex"/>
    <property type="evidence" value="ECO:0007669"/>
    <property type="project" value="TreeGrafter"/>
</dbReference>
<dbReference type="VEuPathDB" id="FungiDB:ATEG_03994"/>
<comment type="similarity">
    <text evidence="1">Belongs to the glycosyltransferase 34 family.</text>
</comment>
<evidence type="ECO:0000256" key="3">
    <source>
        <dbReference type="ARBA" id="ARBA00022679"/>
    </source>
</evidence>
<dbReference type="Pfam" id="PF05637">
    <property type="entry name" value="Glyco_transf_34"/>
    <property type="match status" value="1"/>
</dbReference>
<dbReference type="GO" id="GO:0006487">
    <property type="term" value="P:protein N-linked glycosylation"/>
    <property type="evidence" value="ECO:0007669"/>
    <property type="project" value="TreeGrafter"/>
</dbReference>
<evidence type="ECO:0000256" key="2">
    <source>
        <dbReference type="ARBA" id="ARBA00022676"/>
    </source>
</evidence>
<dbReference type="PANTHER" id="PTHR31306:SF10">
    <property type="entry name" value="ALPHA-1,6-MANNOSYLTRANSFERASE MNN11-RELATED"/>
    <property type="match status" value="1"/>
</dbReference>
<dbReference type="GO" id="GO:0000009">
    <property type="term" value="F:alpha-1,6-mannosyltransferase activity"/>
    <property type="evidence" value="ECO:0007669"/>
    <property type="project" value="TreeGrafter"/>
</dbReference>
<dbReference type="OrthoDB" id="205108at2759"/>
<evidence type="ECO:0000313" key="4">
    <source>
        <dbReference type="EMBL" id="GFF11974.1"/>
    </source>
</evidence>
<proteinExistence type="inferred from homology"/>
<evidence type="ECO:0000256" key="1">
    <source>
        <dbReference type="ARBA" id="ARBA00005664"/>
    </source>
</evidence>
<dbReference type="InterPro" id="IPR008630">
    <property type="entry name" value="Glyco_trans_34"/>
</dbReference>
<keyword evidence="5" id="KW-1185">Reference proteome</keyword>
<organism evidence="4 5">
    <name type="scientific">Aspergillus terreus</name>
    <dbReference type="NCBI Taxonomy" id="33178"/>
    <lineage>
        <taxon>Eukaryota</taxon>
        <taxon>Fungi</taxon>
        <taxon>Dikarya</taxon>
        <taxon>Ascomycota</taxon>
        <taxon>Pezizomycotina</taxon>
        <taxon>Eurotiomycetes</taxon>
        <taxon>Eurotiomycetidae</taxon>
        <taxon>Eurotiales</taxon>
        <taxon>Aspergillaceae</taxon>
        <taxon>Aspergillus</taxon>
        <taxon>Aspergillus subgen. Circumdati</taxon>
    </lineage>
</organism>
<sequence>MQFALPPRRNLHAPYSGAPRFTFQRKRHLKAAAILGFSLLAVFFLLSQLFYSSTGTTAVPVGTPSVVIVTVLDRALWSDDYIQKIIKNREDYAKRHGYTNFFANWSDYEPSLEGAPRSWGVVPAVRHAMASHPYSKYFFHLDAHALIMNPNKPLESHLLAKSQLESLMLREVSVVPPDSIIKTFSHLKPEDIDLIISTDKEDLTPGSFVLKQGEFARFLLDIWFDPLYRQYNFAKAEVHALDHIVQWHPTVLARLALVPQRVINAYSKDSTGASLDGTYKEGDLLIHFFGCDKDPKRSCEKEMDPYYNLWAKKLKND</sequence>
<dbReference type="PANTHER" id="PTHR31306">
    <property type="entry name" value="ALPHA-1,6-MANNOSYLTRANSFERASE MNN11-RELATED"/>
    <property type="match status" value="1"/>
</dbReference>
<gene>
    <name evidence="4" type="ORF">ATEIFO6365_0001019700</name>
</gene>
<reference evidence="4 5" key="1">
    <citation type="submission" date="2020-01" db="EMBL/GenBank/DDBJ databases">
        <title>Aspergillus terreus IFO 6365 whole genome shotgun sequence.</title>
        <authorList>
            <person name="Kanamasa S."/>
            <person name="Takahashi H."/>
        </authorList>
    </citation>
    <scope>NUCLEOTIDE SEQUENCE [LARGE SCALE GENOMIC DNA]</scope>
    <source>
        <strain evidence="4 5">IFO 6365</strain>
    </source>
</reference>
<keyword evidence="3 4" id="KW-0808">Transferase</keyword>